<dbReference type="EnsemblPlants" id="OB12G22840.1">
    <property type="protein sequence ID" value="OB12G22840.1"/>
    <property type="gene ID" value="OB12G22840"/>
</dbReference>
<evidence type="ECO:0000313" key="1">
    <source>
        <dbReference type="EnsemblPlants" id="OB12G22840.1"/>
    </source>
</evidence>
<proteinExistence type="predicted"/>
<organism evidence="1">
    <name type="scientific">Oryza brachyantha</name>
    <name type="common">malo sina</name>
    <dbReference type="NCBI Taxonomy" id="4533"/>
    <lineage>
        <taxon>Eukaryota</taxon>
        <taxon>Viridiplantae</taxon>
        <taxon>Streptophyta</taxon>
        <taxon>Embryophyta</taxon>
        <taxon>Tracheophyta</taxon>
        <taxon>Spermatophyta</taxon>
        <taxon>Magnoliopsida</taxon>
        <taxon>Liliopsida</taxon>
        <taxon>Poales</taxon>
        <taxon>Poaceae</taxon>
        <taxon>BOP clade</taxon>
        <taxon>Oryzoideae</taxon>
        <taxon>Oryzeae</taxon>
        <taxon>Oryzinae</taxon>
        <taxon>Oryza</taxon>
    </lineage>
</organism>
<dbReference type="HOGENOM" id="CLU_2982253_0_0_1"/>
<dbReference type="Gramene" id="OB12G22840.1">
    <property type="protein sequence ID" value="OB12G22840.1"/>
    <property type="gene ID" value="OB12G22840"/>
</dbReference>
<reference evidence="1" key="2">
    <citation type="submission" date="2013-04" db="UniProtKB">
        <authorList>
            <consortium name="EnsemblPlants"/>
        </authorList>
    </citation>
    <scope>IDENTIFICATION</scope>
</reference>
<dbReference type="AlphaFoldDB" id="J3NE76"/>
<protein>
    <submittedName>
        <fullName evidence="1">Uncharacterized protein</fullName>
    </submittedName>
</protein>
<name>J3NE76_ORYBR</name>
<evidence type="ECO:0000313" key="2">
    <source>
        <dbReference type="Proteomes" id="UP000006038"/>
    </source>
</evidence>
<reference evidence="1" key="1">
    <citation type="journal article" date="2013" name="Nat. Commun.">
        <title>Whole-genome sequencing of Oryza brachyantha reveals mechanisms underlying Oryza genome evolution.</title>
        <authorList>
            <person name="Chen J."/>
            <person name="Huang Q."/>
            <person name="Gao D."/>
            <person name="Wang J."/>
            <person name="Lang Y."/>
            <person name="Liu T."/>
            <person name="Li B."/>
            <person name="Bai Z."/>
            <person name="Luis Goicoechea J."/>
            <person name="Liang C."/>
            <person name="Chen C."/>
            <person name="Zhang W."/>
            <person name="Sun S."/>
            <person name="Liao Y."/>
            <person name="Zhang X."/>
            <person name="Yang L."/>
            <person name="Song C."/>
            <person name="Wang M."/>
            <person name="Shi J."/>
            <person name="Liu G."/>
            <person name="Liu J."/>
            <person name="Zhou H."/>
            <person name="Zhou W."/>
            <person name="Yu Q."/>
            <person name="An N."/>
            <person name="Chen Y."/>
            <person name="Cai Q."/>
            <person name="Wang B."/>
            <person name="Liu B."/>
            <person name="Min J."/>
            <person name="Huang Y."/>
            <person name="Wu H."/>
            <person name="Li Z."/>
            <person name="Zhang Y."/>
            <person name="Yin Y."/>
            <person name="Song W."/>
            <person name="Jiang J."/>
            <person name="Jackson S.A."/>
            <person name="Wing R.A."/>
            <person name="Wang J."/>
            <person name="Chen M."/>
        </authorList>
    </citation>
    <scope>NUCLEOTIDE SEQUENCE [LARGE SCALE GENOMIC DNA]</scope>
    <source>
        <strain evidence="1">cv. IRGC 101232</strain>
    </source>
</reference>
<keyword evidence="2" id="KW-1185">Reference proteome</keyword>
<accession>J3NE76</accession>
<dbReference type="Proteomes" id="UP000006038">
    <property type="component" value="Chromosome 12"/>
</dbReference>
<sequence>MAHIMLNNGATTLIESIRKFSACHVCYLPIVTFTVAKAMKRGEPNYLTVETTNWCWIP</sequence>